<name>A0AA85C2H9_9TREM</name>
<reference evidence="3" key="1">
    <citation type="submission" date="2023-11" db="UniProtKB">
        <authorList>
            <consortium name="WormBaseParasite"/>
        </authorList>
    </citation>
    <scope>IDENTIFICATION</scope>
</reference>
<proteinExistence type="predicted"/>
<dbReference type="Proteomes" id="UP000050791">
    <property type="component" value="Unassembled WGS sequence"/>
</dbReference>
<evidence type="ECO:0000313" key="2">
    <source>
        <dbReference type="Proteomes" id="UP000050791"/>
    </source>
</evidence>
<evidence type="ECO:0008006" key="4">
    <source>
        <dbReference type="Google" id="ProtNLM"/>
    </source>
</evidence>
<evidence type="ECO:0000256" key="1">
    <source>
        <dbReference type="SAM" id="SignalP"/>
    </source>
</evidence>
<evidence type="ECO:0000313" key="3">
    <source>
        <dbReference type="WBParaSite" id="SMTH1_94220.1"/>
    </source>
</evidence>
<feature type="chain" id="PRO_5041675788" description="DUF148 domain-containing protein" evidence="1">
    <location>
        <begin position="21"/>
        <end position="181"/>
    </location>
</feature>
<feature type="signal peptide" evidence="1">
    <location>
        <begin position="1"/>
        <end position="20"/>
    </location>
</feature>
<dbReference type="AlphaFoldDB" id="A0AA85C2H9"/>
<dbReference type="WBParaSite" id="SMTH1_94220.1">
    <property type="protein sequence ID" value="SMTH1_94220.1"/>
    <property type="gene ID" value="SMTH1_94220"/>
</dbReference>
<organism evidence="2 3">
    <name type="scientific">Schistosoma mattheei</name>
    <dbReference type="NCBI Taxonomy" id="31246"/>
    <lineage>
        <taxon>Eukaryota</taxon>
        <taxon>Metazoa</taxon>
        <taxon>Spiralia</taxon>
        <taxon>Lophotrochozoa</taxon>
        <taxon>Platyhelminthes</taxon>
        <taxon>Trematoda</taxon>
        <taxon>Digenea</taxon>
        <taxon>Strigeidida</taxon>
        <taxon>Schistosomatoidea</taxon>
        <taxon>Schistosomatidae</taxon>
        <taxon>Schistosoma</taxon>
    </lineage>
</organism>
<protein>
    <recommendedName>
        <fullName evidence="4">DUF148 domain-containing protein</fullName>
    </recommendedName>
</protein>
<sequence>MYRTLLFIVSFFTFSLINLSIQDVEHLRSKKLSIEYSLEQNRNQTKQDVKYAIDALDEIETLQNEFNKGISGNNKSINNYIECCRIKAEAFFGASLMTRVIIPESSKLIDCYNEQQSIYKQIRSKYAKDACIGHSTYPRKVTYEFQLNIANEITKRLSKYEKLIMKKDDIEFNFQNSERMP</sequence>
<keyword evidence="1" id="KW-0732">Signal</keyword>
<accession>A0AA85C2H9</accession>